<feature type="binding site" evidence="4">
    <location>
        <position position="150"/>
    </location>
    <ligand>
        <name>GTP</name>
        <dbReference type="ChEBI" id="CHEBI:37565"/>
    </ligand>
</feature>
<dbReference type="InterPro" id="IPR020805">
    <property type="entry name" value="Cell_div_FtsZ_CS"/>
</dbReference>
<feature type="domain" description="Tubulin/FtsZ 2-layer sandwich" evidence="9">
    <location>
        <begin position="213"/>
        <end position="332"/>
    </location>
</feature>
<dbReference type="GO" id="GO:0000917">
    <property type="term" value="P:division septum assembly"/>
    <property type="evidence" value="ECO:0007669"/>
    <property type="project" value="UniProtKB-KW"/>
</dbReference>
<comment type="function">
    <text evidence="4 6">Essential cell division protein that forms a contractile ring structure (Z ring) at the future cell division site. The regulation of the ring assembly controls the timing and the location of cell division. One of the functions of the FtsZ ring is to recruit other cell division proteins to the septum to produce a new cell wall between the dividing cells. Binds GTP and shows GTPase activity.</text>
</comment>
<feature type="binding site" evidence="4">
    <location>
        <begin position="115"/>
        <end position="117"/>
    </location>
    <ligand>
        <name>GTP</name>
        <dbReference type="ChEBI" id="CHEBI:37565"/>
    </ligand>
</feature>
<feature type="binding site" evidence="4">
    <location>
        <position position="146"/>
    </location>
    <ligand>
        <name>GTP</name>
        <dbReference type="ChEBI" id="CHEBI:37565"/>
    </ligand>
</feature>
<dbReference type="InterPro" id="IPR000158">
    <property type="entry name" value="Cell_div_FtsZ"/>
</dbReference>
<dbReference type="InterPro" id="IPR037103">
    <property type="entry name" value="Tubulin/FtsZ-like_C"/>
</dbReference>
<evidence type="ECO:0000256" key="5">
    <source>
        <dbReference type="NCBIfam" id="TIGR00065"/>
    </source>
</evidence>
<keyword evidence="4 6" id="KW-0132">Cell division</keyword>
<accession>A0A0H4Q254</accession>
<dbReference type="SMART" id="SM00864">
    <property type="entry name" value="Tubulin"/>
    <property type="match status" value="1"/>
</dbReference>
<dbReference type="FunFam" id="3.40.50.1440:FF:000001">
    <property type="entry name" value="Cell division protein FtsZ"/>
    <property type="match status" value="1"/>
</dbReference>
<dbReference type="HAMAP" id="MF_00909">
    <property type="entry name" value="FtsZ"/>
    <property type="match status" value="1"/>
</dbReference>
<comment type="subcellular location">
    <subcellularLocation>
        <location evidence="4">Cytoplasm</location>
    </subcellularLocation>
    <text evidence="4">Assembles at midcell at the inner surface of the cytoplasmic membrane.</text>
</comment>
<feature type="binding site" evidence="4">
    <location>
        <position position="193"/>
    </location>
    <ligand>
        <name>GTP</name>
        <dbReference type="ChEBI" id="CHEBI:37565"/>
    </ligand>
</feature>
<dbReference type="Pfam" id="PF12327">
    <property type="entry name" value="FtsZ_C"/>
    <property type="match status" value="1"/>
</dbReference>
<keyword evidence="4" id="KW-0963">Cytoplasm</keyword>
<name>A0A0H4Q254_9FLAO</name>
<sequence length="612" mass="67181">MDNTNNKLFFELPKNRPSAIKVIGVGGGGNNAVGYMYDQGITGVDFIICNTDAQALVNNPIPNKIQLGTTITEGLGAGANPEIGEQAALESIDDIKSALGEDTKMVFITAGMGGGTGTGAAPIIAGIAKEMGILTVGIVTIPFSFEGKSRLEQAEKGLEKIRRNVDSLIVVKNDKLRELYGNLGYKSGFSKSNEVLSTAAKGIAEVITKNYSINIDLRDARTVLADSGTAIMGSSIASGPNKAQDAIMAALDSPLLNDNKISGAKNVLLLIVSGDDEITVDEIGIINDHIQSESGNNTNIIMGIGEDENLGENISVTVIATGFPIDDERNSGKEKEKIIHTLSDEPVFPNIMNIGGKTASTITREEDKEEPQITSFTLQPETEDKKEFHSQPIAPQKIITLEEEEEIISYGISNKPEQNTSKIELDEEITLIKKDRINQETENHAKSFVSKEDSLQEEIKSEKEIAVNQTSIFNLDEIDNFTQKVTVTDENSSTEKNSVSSEEDIFKYEKNTTPQDINITTSEINEENIEALNDLMEKKIKERRERLKKLNSKFQNLSKQNVDEVEKIPAYLRQGVDLDEKKNADNESNVYFNKKSNEIQIRPNNFFHDNVD</sequence>
<dbReference type="GO" id="GO:0032153">
    <property type="term" value="C:cell division site"/>
    <property type="evidence" value="ECO:0007669"/>
    <property type="project" value="UniProtKB-UniRule"/>
</dbReference>
<dbReference type="PROSITE" id="PS01135">
    <property type="entry name" value="FTSZ_2"/>
    <property type="match status" value="1"/>
</dbReference>
<evidence type="ECO:0000259" key="8">
    <source>
        <dbReference type="SMART" id="SM00864"/>
    </source>
</evidence>
<evidence type="ECO:0000313" key="11">
    <source>
        <dbReference type="EMBL" id="PQL90397.1"/>
    </source>
</evidence>
<reference evidence="10" key="1">
    <citation type="journal article" date="2016" name="Int. J. Syst. Evol. Microbiol.">
        <title>Apibacter adventoris gen. nov., sp. nov., a member of the phylum Bacteroidetes isolated from honey bees.</title>
        <authorList>
            <person name="Kwong W.K."/>
            <person name="Moran N.A."/>
        </authorList>
    </citation>
    <scope>NUCLEOTIDE SEQUENCE</scope>
    <source>
        <strain evidence="10">WkB301</strain>
    </source>
</reference>
<dbReference type="SUPFAM" id="SSF52490">
    <property type="entry name" value="Tubulin nucleotide-binding domain-like"/>
    <property type="match status" value="1"/>
</dbReference>
<dbReference type="CDD" id="cd02201">
    <property type="entry name" value="FtsZ_type1"/>
    <property type="match status" value="1"/>
</dbReference>
<organism evidence="10">
    <name type="scientific">Apibacter adventoris</name>
    <dbReference type="NCBI Taxonomy" id="1679466"/>
    <lineage>
        <taxon>Bacteria</taxon>
        <taxon>Pseudomonadati</taxon>
        <taxon>Bacteroidota</taxon>
        <taxon>Flavobacteriia</taxon>
        <taxon>Flavobacteriales</taxon>
        <taxon>Weeksellaceae</taxon>
        <taxon>Apibacter</taxon>
    </lineage>
</organism>
<dbReference type="InterPro" id="IPR045061">
    <property type="entry name" value="FtsZ/CetZ"/>
</dbReference>
<dbReference type="PRINTS" id="PR00423">
    <property type="entry name" value="CELLDVISFTSZ"/>
</dbReference>
<dbReference type="InterPro" id="IPR036525">
    <property type="entry name" value="Tubulin/FtsZ_GTPase_sf"/>
</dbReference>
<keyword evidence="4 6" id="KW-0131">Cell cycle</keyword>
<dbReference type="InterPro" id="IPR018316">
    <property type="entry name" value="Tubulin/FtsZ_2-layer-sand-dom"/>
</dbReference>
<dbReference type="GO" id="GO:0005737">
    <property type="term" value="C:cytoplasm"/>
    <property type="evidence" value="ECO:0007669"/>
    <property type="project" value="UniProtKB-SubCell"/>
</dbReference>
<dbReference type="PROSITE" id="PS01134">
    <property type="entry name" value="FTSZ_1"/>
    <property type="match status" value="1"/>
</dbReference>
<dbReference type="GO" id="GO:0051258">
    <property type="term" value="P:protein polymerization"/>
    <property type="evidence" value="ECO:0007669"/>
    <property type="project" value="UniProtKB-UniRule"/>
</dbReference>
<dbReference type="Gene3D" id="3.40.50.1440">
    <property type="entry name" value="Tubulin/FtsZ, GTPase domain"/>
    <property type="match status" value="1"/>
</dbReference>
<keyword evidence="7" id="KW-0175">Coiled coil</keyword>
<reference evidence="11 12" key="2">
    <citation type="submission" date="2018-02" db="EMBL/GenBank/DDBJ databases">
        <title>Genome sequences of Apibacter spp., gut symbionts of Asian honey bees.</title>
        <authorList>
            <person name="Kwong W.K."/>
            <person name="Steele M.I."/>
            <person name="Moran N.A."/>
        </authorList>
    </citation>
    <scope>NUCLEOTIDE SEQUENCE [LARGE SCALE GENOMIC DNA]</scope>
    <source>
        <strain evidence="11">WkB301</strain>
        <strain evidence="12">wkB301</strain>
    </source>
</reference>
<evidence type="ECO:0000256" key="2">
    <source>
        <dbReference type="ARBA" id="ARBA00022741"/>
    </source>
</evidence>
<evidence type="ECO:0000256" key="1">
    <source>
        <dbReference type="ARBA" id="ARBA00009690"/>
    </source>
</evidence>
<dbReference type="InterPro" id="IPR003008">
    <property type="entry name" value="Tubulin_FtsZ_GTPase"/>
</dbReference>
<feature type="domain" description="Tubulin/FtsZ GTPase" evidence="8">
    <location>
        <begin position="19"/>
        <end position="211"/>
    </location>
</feature>
<comment type="subunit">
    <text evidence="4">Homodimer. Polymerizes to form a dynamic ring structure in a strictly GTP-dependent manner. Interacts directly with several other division proteins.</text>
</comment>
<evidence type="ECO:0000256" key="6">
    <source>
        <dbReference type="RuleBase" id="RU000631"/>
    </source>
</evidence>
<dbReference type="Pfam" id="PF00091">
    <property type="entry name" value="Tubulin"/>
    <property type="match status" value="1"/>
</dbReference>
<proteinExistence type="inferred from homology"/>
<feature type="binding site" evidence="4">
    <location>
        <begin position="27"/>
        <end position="31"/>
    </location>
    <ligand>
        <name>GTP</name>
        <dbReference type="ChEBI" id="CHEBI:37565"/>
    </ligand>
</feature>
<keyword evidence="4 6" id="KW-0717">Septation</keyword>
<dbReference type="NCBIfam" id="TIGR00065">
    <property type="entry name" value="ftsZ"/>
    <property type="match status" value="1"/>
</dbReference>
<comment type="similarity">
    <text evidence="1 4 6">Belongs to the FtsZ family.</text>
</comment>
<dbReference type="Proteomes" id="UP000238042">
    <property type="component" value="Unassembled WGS sequence"/>
</dbReference>
<dbReference type="OrthoDB" id="9813375at2"/>
<gene>
    <name evidence="4 10" type="primary">ftsZ</name>
    <name evidence="11" type="ORF">C4S77_10905</name>
</gene>
<keyword evidence="2 4" id="KW-0547">Nucleotide-binding</keyword>
<evidence type="ECO:0000259" key="9">
    <source>
        <dbReference type="SMART" id="SM00865"/>
    </source>
</evidence>
<evidence type="ECO:0000256" key="7">
    <source>
        <dbReference type="SAM" id="Coils"/>
    </source>
</evidence>
<dbReference type="Gene3D" id="3.30.1330.20">
    <property type="entry name" value="Tubulin/FtsZ, C-terminal domain"/>
    <property type="match status" value="1"/>
</dbReference>
<evidence type="ECO:0000313" key="10">
    <source>
        <dbReference type="EMBL" id="AKP61313.1"/>
    </source>
</evidence>
<dbReference type="AlphaFoldDB" id="A0A0H4Q254"/>
<dbReference type="GO" id="GO:0043093">
    <property type="term" value="P:FtsZ-dependent cytokinesis"/>
    <property type="evidence" value="ECO:0007669"/>
    <property type="project" value="UniProtKB-UniRule"/>
</dbReference>
<dbReference type="SUPFAM" id="SSF55307">
    <property type="entry name" value="Tubulin C-terminal domain-like"/>
    <property type="match status" value="1"/>
</dbReference>
<evidence type="ECO:0000256" key="4">
    <source>
        <dbReference type="HAMAP-Rule" id="MF_00909"/>
    </source>
</evidence>
<dbReference type="GO" id="GO:0005525">
    <property type="term" value="F:GTP binding"/>
    <property type="evidence" value="ECO:0007669"/>
    <property type="project" value="UniProtKB-UniRule"/>
</dbReference>
<keyword evidence="3 4" id="KW-0342">GTP-binding</keyword>
<dbReference type="PANTHER" id="PTHR30314:SF3">
    <property type="entry name" value="MITOCHONDRIAL DIVISION PROTEIN FSZA"/>
    <property type="match status" value="1"/>
</dbReference>
<dbReference type="InterPro" id="IPR024757">
    <property type="entry name" value="FtsZ_C"/>
</dbReference>
<dbReference type="SMART" id="SM00865">
    <property type="entry name" value="Tubulin_C"/>
    <property type="match status" value="1"/>
</dbReference>
<dbReference type="InterPro" id="IPR008280">
    <property type="entry name" value="Tub_FtsZ_C"/>
</dbReference>
<dbReference type="GO" id="GO:0003924">
    <property type="term" value="F:GTPase activity"/>
    <property type="evidence" value="ECO:0007669"/>
    <property type="project" value="UniProtKB-UniRule"/>
</dbReference>
<keyword evidence="12" id="KW-1185">Reference proteome</keyword>
<dbReference type="EMBL" id="KT149236">
    <property type="protein sequence ID" value="AKP61313.1"/>
    <property type="molecule type" value="Genomic_DNA"/>
</dbReference>
<evidence type="ECO:0000256" key="3">
    <source>
        <dbReference type="ARBA" id="ARBA00023134"/>
    </source>
</evidence>
<dbReference type="PANTHER" id="PTHR30314">
    <property type="entry name" value="CELL DIVISION PROTEIN FTSZ-RELATED"/>
    <property type="match status" value="1"/>
</dbReference>
<evidence type="ECO:0000313" key="12">
    <source>
        <dbReference type="Proteomes" id="UP000238042"/>
    </source>
</evidence>
<protein>
    <recommendedName>
        <fullName evidence="4 5">Cell division protein FtsZ</fullName>
    </recommendedName>
</protein>
<dbReference type="EMBL" id="PSZM01000046">
    <property type="protein sequence ID" value="PQL90397.1"/>
    <property type="molecule type" value="Genomic_DNA"/>
</dbReference>
<feature type="coiled-coil region" evidence="7">
    <location>
        <begin position="533"/>
        <end position="567"/>
    </location>
</feature>
<dbReference type="RefSeq" id="WP_105247572.1">
    <property type="nucleotide sequence ID" value="NZ_PSZM01000046.1"/>
</dbReference>